<dbReference type="InterPro" id="IPR002347">
    <property type="entry name" value="SDR_fam"/>
</dbReference>
<dbReference type="SUPFAM" id="SSF51735">
    <property type="entry name" value="NAD(P)-binding Rossmann-fold domains"/>
    <property type="match status" value="1"/>
</dbReference>
<dbReference type="Gene3D" id="3.40.50.720">
    <property type="entry name" value="NAD(P)-binding Rossmann-like Domain"/>
    <property type="match status" value="1"/>
</dbReference>
<dbReference type="SMART" id="SM00822">
    <property type="entry name" value="PKS_KR"/>
    <property type="match status" value="1"/>
</dbReference>
<dbReference type="EMBL" id="JAUSSU010000008">
    <property type="protein sequence ID" value="MDQ0114562.1"/>
    <property type="molecule type" value="Genomic_DNA"/>
</dbReference>
<feature type="domain" description="Ketoreductase" evidence="4">
    <location>
        <begin position="83"/>
        <end position="267"/>
    </location>
</feature>
<accession>A0ABT9U4J3</accession>
<dbReference type="Pfam" id="PF00106">
    <property type="entry name" value="adh_short"/>
    <property type="match status" value="1"/>
</dbReference>
<name>A0ABT9U4J3_PAEHA</name>
<evidence type="ECO:0000256" key="1">
    <source>
        <dbReference type="ARBA" id="ARBA00006484"/>
    </source>
</evidence>
<evidence type="ECO:0000256" key="3">
    <source>
        <dbReference type="RuleBase" id="RU000363"/>
    </source>
</evidence>
<dbReference type="InterPro" id="IPR036291">
    <property type="entry name" value="NAD(P)-bd_dom_sf"/>
</dbReference>
<gene>
    <name evidence="5" type="ORF">J2T15_004018</name>
</gene>
<dbReference type="PROSITE" id="PS00061">
    <property type="entry name" value="ADH_SHORT"/>
    <property type="match status" value="1"/>
</dbReference>
<dbReference type="PANTHER" id="PTHR42760">
    <property type="entry name" value="SHORT-CHAIN DEHYDROGENASES/REDUCTASES FAMILY MEMBER"/>
    <property type="match status" value="1"/>
</dbReference>
<dbReference type="Proteomes" id="UP001229346">
    <property type="component" value="Unassembled WGS sequence"/>
</dbReference>
<evidence type="ECO:0000256" key="2">
    <source>
        <dbReference type="ARBA" id="ARBA00023002"/>
    </source>
</evidence>
<keyword evidence="6" id="KW-1185">Reference proteome</keyword>
<evidence type="ECO:0000313" key="5">
    <source>
        <dbReference type="EMBL" id="MDQ0114562.1"/>
    </source>
</evidence>
<proteinExistence type="inferred from homology"/>
<dbReference type="PRINTS" id="PR00081">
    <property type="entry name" value="GDHRDH"/>
</dbReference>
<dbReference type="InterPro" id="IPR057326">
    <property type="entry name" value="KR_dom"/>
</dbReference>
<organism evidence="5 6">
    <name type="scientific">Paenibacillus harenae</name>
    <dbReference type="NCBI Taxonomy" id="306543"/>
    <lineage>
        <taxon>Bacteria</taxon>
        <taxon>Bacillati</taxon>
        <taxon>Bacillota</taxon>
        <taxon>Bacilli</taxon>
        <taxon>Bacillales</taxon>
        <taxon>Paenibacillaceae</taxon>
        <taxon>Paenibacillus</taxon>
    </lineage>
</organism>
<dbReference type="PRINTS" id="PR00080">
    <property type="entry name" value="SDRFAMILY"/>
</dbReference>
<evidence type="ECO:0000259" key="4">
    <source>
        <dbReference type="SMART" id="SM00822"/>
    </source>
</evidence>
<dbReference type="GO" id="GO:0004316">
    <property type="term" value="F:3-oxoacyl-[acyl-carrier-protein] reductase (NADPH) activity"/>
    <property type="evidence" value="ECO:0007669"/>
    <property type="project" value="UniProtKB-EC"/>
</dbReference>
<comment type="caution">
    <text evidence="5">The sequence shown here is derived from an EMBL/GenBank/DDBJ whole genome shotgun (WGS) entry which is preliminary data.</text>
</comment>
<keyword evidence="2 5" id="KW-0560">Oxidoreductase</keyword>
<dbReference type="CDD" id="cd05233">
    <property type="entry name" value="SDR_c"/>
    <property type="match status" value="1"/>
</dbReference>
<dbReference type="InterPro" id="IPR020904">
    <property type="entry name" value="Sc_DH/Rdtase_CS"/>
</dbReference>
<sequence>MFHKAAPLSDRTFVHDLLIHLFFKVKMYAFFSGKLQSELFKVSGVWGPVYSSCFIAASRRSIISKKIEIGEELLTMAQSLKGKVAIVTGAARGIGKATAIALAKEGVNVGLLARNEAALRQVAAELEGLGVKAAYAVADVSSKEQVEAAIEAIKNELGSADILINNAGIATFGTVLEMDPEEWRRIIDTNLLGTYYATRAVLPQLIEKNGGDIINISSTSGLSGAATSSAYSASKFAVIGFTESLAQEVRRNNIRVSALNPSTVATDLALDLNLIKENNDSKFMQPEDIAEIIVNQLRLNPRIYVKTASFIATNPY</sequence>
<evidence type="ECO:0000313" key="6">
    <source>
        <dbReference type="Proteomes" id="UP001229346"/>
    </source>
</evidence>
<dbReference type="NCBIfam" id="NF005806">
    <property type="entry name" value="PRK07666.1"/>
    <property type="match status" value="1"/>
</dbReference>
<protein>
    <submittedName>
        <fullName evidence="5">3-oxoacyl-[acyl-carrier protein] reductase</fullName>
        <ecNumber evidence="5">1.1.1.100</ecNumber>
    </submittedName>
</protein>
<dbReference type="PANTHER" id="PTHR42760:SF37">
    <property type="entry name" value="CLAVALDEHYDE DEHYDROGENASE"/>
    <property type="match status" value="1"/>
</dbReference>
<comment type="similarity">
    <text evidence="1 3">Belongs to the short-chain dehydrogenases/reductases (SDR) family.</text>
</comment>
<dbReference type="EC" id="1.1.1.100" evidence="5"/>
<reference evidence="5 6" key="1">
    <citation type="submission" date="2023-07" db="EMBL/GenBank/DDBJ databases">
        <title>Sorghum-associated microbial communities from plants grown in Nebraska, USA.</title>
        <authorList>
            <person name="Schachtman D."/>
        </authorList>
    </citation>
    <scope>NUCLEOTIDE SEQUENCE [LARGE SCALE GENOMIC DNA]</scope>
    <source>
        <strain evidence="5 6">CC482</strain>
    </source>
</reference>